<keyword evidence="1" id="KW-1133">Transmembrane helix</keyword>
<evidence type="ECO:0000256" key="2">
    <source>
        <dbReference type="SAM" id="SignalP"/>
    </source>
</evidence>
<keyword evidence="2" id="KW-0732">Signal</keyword>
<evidence type="ECO:0000313" key="3">
    <source>
        <dbReference type="EMBL" id="CAD7411858.1"/>
    </source>
</evidence>
<accession>A0A7R9DBU8</accession>
<protein>
    <submittedName>
        <fullName evidence="3">Uncharacterized protein</fullName>
    </submittedName>
</protein>
<proteinExistence type="predicted"/>
<dbReference type="AlphaFoldDB" id="A0A7R9DBU8"/>
<organism evidence="3">
    <name type="scientific">Timema poppense</name>
    <name type="common">Walking stick</name>
    <dbReference type="NCBI Taxonomy" id="170557"/>
    <lineage>
        <taxon>Eukaryota</taxon>
        <taxon>Metazoa</taxon>
        <taxon>Ecdysozoa</taxon>
        <taxon>Arthropoda</taxon>
        <taxon>Hexapoda</taxon>
        <taxon>Insecta</taxon>
        <taxon>Pterygota</taxon>
        <taxon>Neoptera</taxon>
        <taxon>Polyneoptera</taxon>
        <taxon>Phasmatodea</taxon>
        <taxon>Timematodea</taxon>
        <taxon>Timematoidea</taxon>
        <taxon>Timematidae</taxon>
        <taxon>Timema</taxon>
    </lineage>
</organism>
<keyword evidence="1" id="KW-0472">Membrane</keyword>
<name>A0A7R9DBU8_TIMPO</name>
<keyword evidence="1" id="KW-0812">Transmembrane</keyword>
<dbReference type="EMBL" id="OD005625">
    <property type="protein sequence ID" value="CAD7411858.1"/>
    <property type="molecule type" value="Genomic_DNA"/>
</dbReference>
<feature type="signal peptide" evidence="2">
    <location>
        <begin position="1"/>
        <end position="18"/>
    </location>
</feature>
<reference evidence="3" key="1">
    <citation type="submission" date="2020-11" db="EMBL/GenBank/DDBJ databases">
        <authorList>
            <person name="Tran Van P."/>
        </authorList>
    </citation>
    <scope>NUCLEOTIDE SEQUENCE</scope>
</reference>
<feature type="chain" id="PRO_5030606190" evidence="2">
    <location>
        <begin position="19"/>
        <end position="346"/>
    </location>
</feature>
<feature type="transmembrane region" description="Helical" evidence="1">
    <location>
        <begin position="203"/>
        <end position="224"/>
    </location>
</feature>
<evidence type="ECO:0000256" key="1">
    <source>
        <dbReference type="SAM" id="Phobius"/>
    </source>
</evidence>
<sequence>MRGFWLVFWVATISLTAANRTTTDAQQNVYRSTTGTNNNHADGVVEPPKVTEYLQERNPTARGVTPLTSSYDTSVKTRPQDLQAVGSSDYTYTYQGKVESRLEKTTLTKPDRDSNPNLITNGPVYRETDALRRSITEVGGIGPGFENHPVAYPAAPGGHFGGSFHGGHEYLHGHDHIQHGHEHLEEGHGDTHSLLKQLHARDVAMGFIGFLIVLSTLQGALITLTRKDSLLSAIHGRKSREVAEPPHMIRLPDIPHTHNHYKVENNSWVLSLDSKLRCLQRQACNSNQQLVKHYGVTGKKLGNYISSLVEDKQNSSDWKRLVDDASLAGLKGVDCAVTLQGLSQRP</sequence>
<gene>
    <name evidence="3" type="ORF">TPSB3V08_LOCUS8111</name>
</gene>